<dbReference type="AlphaFoldDB" id="A0AA88F4L1"/>
<reference evidence="1 2" key="1">
    <citation type="submission" date="2018-08" db="EMBL/GenBank/DDBJ databases">
        <title>Crown Gall in kiwifruit.</title>
        <authorList>
            <person name="Visnovsky S.B."/>
            <person name="Pitman A.R."/>
        </authorList>
    </citation>
    <scope>NUCLEOTIDE SEQUENCE [LARGE SCALE GENOMIC DNA]</scope>
    <source>
        <strain evidence="1 2">SBV_302_78_2</strain>
    </source>
</reference>
<dbReference type="Pfam" id="PF11836">
    <property type="entry name" value="Phage_TAC_11"/>
    <property type="match status" value="1"/>
</dbReference>
<accession>A0AA88F4L1</accession>
<proteinExistence type="predicted"/>
<comment type="caution">
    <text evidence="1">The sequence shown here is derived from an EMBL/GenBank/DDBJ whole genome shotgun (WGS) entry which is preliminary data.</text>
</comment>
<sequence>MTTAQPFAIVEEDFADGTYKFALTWDLASEWEKTTDRSLYAALLQAMRTGIYSLNDTRELVRLGLIGGGTAPKEALRLVRTYVEERPAAENFGLVINLVDAFYHGKGVPDPDEGKPTESAGAVDG</sequence>
<evidence type="ECO:0000313" key="2">
    <source>
        <dbReference type="Proteomes" id="UP000473658"/>
    </source>
</evidence>
<protein>
    <submittedName>
        <fullName evidence="1">Gene transfer agent family protein</fullName>
    </submittedName>
</protein>
<dbReference type="InterPro" id="IPR021791">
    <property type="entry name" value="Phage_TAC_11"/>
</dbReference>
<dbReference type="EMBL" id="QRFF01000001">
    <property type="protein sequence ID" value="KAA3504571.1"/>
    <property type="molecule type" value="Genomic_DNA"/>
</dbReference>
<dbReference type="Proteomes" id="UP000473658">
    <property type="component" value="Unassembled WGS sequence"/>
</dbReference>
<organism evidence="1 2">
    <name type="scientific">Rhizobium rhizogenes</name>
    <name type="common">Agrobacterium rhizogenes</name>
    <dbReference type="NCBI Taxonomy" id="359"/>
    <lineage>
        <taxon>Bacteria</taxon>
        <taxon>Pseudomonadati</taxon>
        <taxon>Pseudomonadota</taxon>
        <taxon>Alphaproteobacteria</taxon>
        <taxon>Hyphomicrobiales</taxon>
        <taxon>Rhizobiaceae</taxon>
        <taxon>Rhizobium/Agrobacterium group</taxon>
        <taxon>Rhizobium</taxon>
    </lineage>
</organism>
<gene>
    <name evidence="1" type="ORF">DXM27_04980</name>
</gene>
<evidence type="ECO:0000313" key="1">
    <source>
        <dbReference type="EMBL" id="KAA3504571.1"/>
    </source>
</evidence>
<dbReference type="RefSeq" id="WP_149898019.1">
    <property type="nucleotide sequence ID" value="NZ_QRFF01000001.1"/>
</dbReference>
<name>A0AA88F4L1_RHIRH</name>